<gene>
    <name evidence="1" type="ORF">PsorP6_008776</name>
</gene>
<evidence type="ECO:0000313" key="2">
    <source>
        <dbReference type="Proteomes" id="UP001163321"/>
    </source>
</evidence>
<reference evidence="1 2" key="1">
    <citation type="journal article" date="2022" name="bioRxiv">
        <title>The genome of the oomycete Peronosclerospora sorghi, a cosmopolitan pathogen of maize and sorghum, is inflated with dispersed pseudogenes.</title>
        <authorList>
            <person name="Fletcher K."/>
            <person name="Martin F."/>
            <person name="Isakeit T."/>
            <person name="Cavanaugh K."/>
            <person name="Magill C."/>
            <person name="Michelmore R."/>
        </authorList>
    </citation>
    <scope>NUCLEOTIDE SEQUENCE [LARGE SCALE GENOMIC DNA]</scope>
    <source>
        <strain evidence="1">P6</strain>
    </source>
</reference>
<sequence length="383" mass="42634">MRRSSHLPKQFCQAKSSNPKQSLTISMDSGASPSHDRVDVDTRSVEGHLTLKRKASASEGEDSRKSSASEDVASRSDSQSRHSHERANKQRNGSERPHHTETKHNVKPGGDSNGDDTTKNQSLQPPPPPLHRGPGRTRKISAEVIVPSSSSRTEKRGSNERKVAAPSKRRGRTPRSAKHSKTDDDETEDESYIEKEEEKLDTNLDYCEVCQGAGGLVCCDKFPRSFHLKCLRMTENDLPEGDWQCDECKKPSRFDEYSVAVAGEKTVLDKCLKIVQCLKSYPSSKKFLSPVENGPMYTKVGAYIVDSNTVAEGVKELDTIHFANDVRLMWSNCKLFNDDGSGITRAADILSAGFECLYKESIAPPLRNWTELRVFVVCLLTRC</sequence>
<proteinExistence type="predicted"/>
<evidence type="ECO:0000313" key="1">
    <source>
        <dbReference type="EMBL" id="KAI9911734.1"/>
    </source>
</evidence>
<name>A0ACC0W0W1_9STRA</name>
<dbReference type="Proteomes" id="UP001163321">
    <property type="component" value="Chromosome 5"/>
</dbReference>
<organism evidence="1 2">
    <name type="scientific">Peronosclerospora sorghi</name>
    <dbReference type="NCBI Taxonomy" id="230839"/>
    <lineage>
        <taxon>Eukaryota</taxon>
        <taxon>Sar</taxon>
        <taxon>Stramenopiles</taxon>
        <taxon>Oomycota</taxon>
        <taxon>Peronosporomycetes</taxon>
        <taxon>Peronosporales</taxon>
        <taxon>Peronosporaceae</taxon>
        <taxon>Peronosclerospora</taxon>
    </lineage>
</organism>
<dbReference type="EMBL" id="CM047584">
    <property type="protein sequence ID" value="KAI9911734.1"/>
    <property type="molecule type" value="Genomic_DNA"/>
</dbReference>
<comment type="caution">
    <text evidence="1">The sequence shown here is derived from an EMBL/GenBank/DDBJ whole genome shotgun (WGS) entry which is preliminary data.</text>
</comment>
<protein>
    <submittedName>
        <fullName evidence="1">Uncharacterized protein</fullName>
    </submittedName>
</protein>
<keyword evidence="2" id="KW-1185">Reference proteome</keyword>
<accession>A0ACC0W0W1</accession>